<dbReference type="PATRIC" id="fig|1068978.7.peg.403"/>
<dbReference type="SUPFAM" id="SSF160904">
    <property type="entry name" value="Jann2411-like"/>
    <property type="match status" value="1"/>
</dbReference>
<dbReference type="InterPro" id="IPR021005">
    <property type="entry name" value="Znf_CGNR"/>
</dbReference>
<gene>
    <name evidence="2" type="ORF">AMETH_0380</name>
</gene>
<dbReference type="PANTHER" id="PTHR35525">
    <property type="entry name" value="BLL6575 PROTEIN"/>
    <property type="match status" value="1"/>
</dbReference>
<dbReference type="eggNOG" id="COG5516">
    <property type="taxonomic scope" value="Bacteria"/>
</dbReference>
<evidence type="ECO:0000313" key="3">
    <source>
        <dbReference type="Proteomes" id="UP000062973"/>
    </source>
</evidence>
<dbReference type="EMBL" id="CP009110">
    <property type="protein sequence ID" value="AIJ20472.1"/>
    <property type="molecule type" value="Genomic_DNA"/>
</dbReference>
<dbReference type="Pfam" id="PF07336">
    <property type="entry name" value="ABATE"/>
    <property type="match status" value="1"/>
</dbReference>
<keyword evidence="3" id="KW-1185">Reference proteome</keyword>
<dbReference type="PANTHER" id="PTHR35525:SF3">
    <property type="entry name" value="BLL6575 PROTEIN"/>
    <property type="match status" value="1"/>
</dbReference>
<dbReference type="HOGENOM" id="CLU_087298_3_0_11"/>
<accession>A0A076MRN8</accession>
<reference evidence="2 3" key="1">
    <citation type="submission" date="2014-07" db="EMBL/GenBank/DDBJ databases">
        <title>Whole Genome Sequence of the Amycolatopsis methanolica 239.</title>
        <authorList>
            <person name="Tang B."/>
        </authorList>
    </citation>
    <scope>NUCLEOTIDE SEQUENCE [LARGE SCALE GENOMIC DNA]</scope>
    <source>
        <strain evidence="2 3">239</strain>
    </source>
</reference>
<dbReference type="RefSeq" id="WP_017986338.1">
    <property type="nucleotide sequence ID" value="NZ_AQUL01000001.1"/>
</dbReference>
<protein>
    <recommendedName>
        <fullName evidence="1">Zinc finger CGNR domain-containing protein</fullName>
    </recommendedName>
</protein>
<proteinExistence type="predicted"/>
<dbReference type="InterPro" id="IPR023286">
    <property type="entry name" value="ABATE_dom_sf"/>
</dbReference>
<dbReference type="Proteomes" id="UP000062973">
    <property type="component" value="Chromosome"/>
</dbReference>
<dbReference type="STRING" id="1068978.AMETH_0380"/>
<dbReference type="KEGG" id="amq:AMETH_0380"/>
<dbReference type="InterPro" id="IPR010852">
    <property type="entry name" value="ABATE"/>
</dbReference>
<evidence type="ECO:0000259" key="1">
    <source>
        <dbReference type="Pfam" id="PF11706"/>
    </source>
</evidence>
<dbReference type="Gene3D" id="1.10.3300.10">
    <property type="entry name" value="Jann2411-like domain"/>
    <property type="match status" value="1"/>
</dbReference>
<evidence type="ECO:0000313" key="2">
    <source>
        <dbReference type="EMBL" id="AIJ20472.1"/>
    </source>
</evidence>
<name>A0A076MRN8_AMYME</name>
<feature type="domain" description="Zinc finger CGNR" evidence="1">
    <location>
        <begin position="136"/>
        <end position="177"/>
    </location>
</feature>
<dbReference type="Pfam" id="PF11706">
    <property type="entry name" value="zf-CGNR"/>
    <property type="match status" value="1"/>
</dbReference>
<sequence length="183" mass="20037">MVKAQWVFDGGRPCLDLVNTLRDRHRGGRELLTSPSALVEWLVLAGLLPRPVTAPADSLAVAIALREAVDRVARGAGRPVDVRLLNRHARNAPVPQLRIDGDGVAHRRLDAPDPVEGAFGTLAVDAIDLATSEADVRICAYDDCGLRFADTSPKRNRQWCSMSRCGNRAKARAHYARTRTRGR</sequence>
<organism evidence="2 3">
    <name type="scientific">Amycolatopsis methanolica 239</name>
    <dbReference type="NCBI Taxonomy" id="1068978"/>
    <lineage>
        <taxon>Bacteria</taxon>
        <taxon>Bacillati</taxon>
        <taxon>Actinomycetota</taxon>
        <taxon>Actinomycetes</taxon>
        <taxon>Pseudonocardiales</taxon>
        <taxon>Pseudonocardiaceae</taxon>
        <taxon>Amycolatopsis</taxon>
        <taxon>Amycolatopsis methanolica group</taxon>
    </lineage>
</organism>
<dbReference type="AlphaFoldDB" id="A0A076MRN8"/>